<reference evidence="1 2" key="1">
    <citation type="journal article" date="2023" name="Plants (Basel)">
        <title>Bridging the Gap: Combining Genomics and Transcriptomics Approaches to Understand Stylosanthes scabra, an Orphan Legume from the Brazilian Caatinga.</title>
        <authorList>
            <person name="Ferreira-Neto J.R.C."/>
            <person name="da Silva M.D."/>
            <person name="Binneck E."/>
            <person name="de Melo N.F."/>
            <person name="da Silva R.H."/>
            <person name="de Melo A.L.T.M."/>
            <person name="Pandolfi V."/>
            <person name="Bustamante F.O."/>
            <person name="Brasileiro-Vidal A.C."/>
            <person name="Benko-Iseppon A.M."/>
        </authorList>
    </citation>
    <scope>NUCLEOTIDE SEQUENCE [LARGE SCALE GENOMIC DNA]</scope>
    <source>
        <tissue evidence="1">Leaves</tissue>
    </source>
</reference>
<dbReference type="EMBL" id="JASCZI010151521">
    <property type="protein sequence ID" value="MED6173317.1"/>
    <property type="molecule type" value="Genomic_DNA"/>
</dbReference>
<accession>A0ABU6VIC9</accession>
<gene>
    <name evidence="1" type="ORF">PIB30_058236</name>
</gene>
<organism evidence="1 2">
    <name type="scientific">Stylosanthes scabra</name>
    <dbReference type="NCBI Taxonomy" id="79078"/>
    <lineage>
        <taxon>Eukaryota</taxon>
        <taxon>Viridiplantae</taxon>
        <taxon>Streptophyta</taxon>
        <taxon>Embryophyta</taxon>
        <taxon>Tracheophyta</taxon>
        <taxon>Spermatophyta</taxon>
        <taxon>Magnoliopsida</taxon>
        <taxon>eudicotyledons</taxon>
        <taxon>Gunneridae</taxon>
        <taxon>Pentapetalae</taxon>
        <taxon>rosids</taxon>
        <taxon>fabids</taxon>
        <taxon>Fabales</taxon>
        <taxon>Fabaceae</taxon>
        <taxon>Papilionoideae</taxon>
        <taxon>50 kb inversion clade</taxon>
        <taxon>dalbergioids sensu lato</taxon>
        <taxon>Dalbergieae</taxon>
        <taxon>Pterocarpus clade</taxon>
        <taxon>Stylosanthes</taxon>
    </lineage>
</organism>
<name>A0ABU6VIC9_9FABA</name>
<dbReference type="Proteomes" id="UP001341840">
    <property type="component" value="Unassembled WGS sequence"/>
</dbReference>
<evidence type="ECO:0000313" key="1">
    <source>
        <dbReference type="EMBL" id="MED6173317.1"/>
    </source>
</evidence>
<comment type="caution">
    <text evidence="1">The sequence shown here is derived from an EMBL/GenBank/DDBJ whole genome shotgun (WGS) entry which is preliminary data.</text>
</comment>
<proteinExistence type="predicted"/>
<evidence type="ECO:0000313" key="2">
    <source>
        <dbReference type="Proteomes" id="UP001341840"/>
    </source>
</evidence>
<protein>
    <submittedName>
        <fullName evidence="1">Uncharacterized protein</fullName>
    </submittedName>
</protein>
<sequence length="133" mass="14957">MISDMLLDGDGGYRMDTQFDGSQVHLDLNEPVPVHLMYSWLLVGLLHQQHTCWVDPGRYRSWSLPICRLLQRHPHRLSNPTSQQHVGGPAELHVVEAAAPEAICPADLMPEILAEFQTSTGKWTGSYQVIKSE</sequence>
<keyword evidence="2" id="KW-1185">Reference proteome</keyword>